<keyword evidence="3" id="KW-1185">Reference proteome</keyword>
<feature type="compositionally biased region" description="Low complexity" evidence="1">
    <location>
        <begin position="315"/>
        <end position="326"/>
    </location>
</feature>
<reference evidence="2" key="1">
    <citation type="submission" date="2023-10" db="EMBL/GenBank/DDBJ databases">
        <authorList>
            <person name="Chen Y."/>
            <person name="Shah S."/>
            <person name="Dougan E. K."/>
            <person name="Thang M."/>
            <person name="Chan C."/>
        </authorList>
    </citation>
    <scope>NUCLEOTIDE SEQUENCE [LARGE SCALE GENOMIC DNA]</scope>
</reference>
<evidence type="ECO:0000313" key="2">
    <source>
        <dbReference type="EMBL" id="CAK0793678.1"/>
    </source>
</evidence>
<feature type="compositionally biased region" description="Basic residues" evidence="1">
    <location>
        <begin position="58"/>
        <end position="80"/>
    </location>
</feature>
<evidence type="ECO:0000313" key="3">
    <source>
        <dbReference type="Proteomes" id="UP001189429"/>
    </source>
</evidence>
<protein>
    <submittedName>
        <fullName evidence="2">Uncharacterized protein</fullName>
    </submittedName>
</protein>
<feature type="region of interest" description="Disordered" evidence="1">
    <location>
        <begin position="237"/>
        <end position="264"/>
    </location>
</feature>
<dbReference type="Proteomes" id="UP001189429">
    <property type="component" value="Unassembled WGS sequence"/>
</dbReference>
<organism evidence="2 3">
    <name type="scientific">Prorocentrum cordatum</name>
    <dbReference type="NCBI Taxonomy" id="2364126"/>
    <lineage>
        <taxon>Eukaryota</taxon>
        <taxon>Sar</taxon>
        <taxon>Alveolata</taxon>
        <taxon>Dinophyceae</taxon>
        <taxon>Prorocentrales</taxon>
        <taxon>Prorocentraceae</taxon>
        <taxon>Prorocentrum</taxon>
    </lineage>
</organism>
<feature type="compositionally biased region" description="Low complexity" evidence="1">
    <location>
        <begin position="41"/>
        <end position="57"/>
    </location>
</feature>
<feature type="region of interest" description="Disordered" evidence="1">
    <location>
        <begin position="378"/>
        <end position="404"/>
    </location>
</feature>
<gene>
    <name evidence="2" type="ORF">PCOR1329_LOCUS3902</name>
</gene>
<feature type="region of interest" description="Disordered" evidence="1">
    <location>
        <begin position="298"/>
        <end position="341"/>
    </location>
</feature>
<accession>A0ABN9PPD4</accession>
<feature type="compositionally biased region" description="Acidic residues" evidence="1">
    <location>
        <begin position="108"/>
        <end position="141"/>
    </location>
</feature>
<feature type="compositionally biased region" description="Basic and acidic residues" evidence="1">
    <location>
        <begin position="378"/>
        <end position="387"/>
    </location>
</feature>
<evidence type="ECO:0000256" key="1">
    <source>
        <dbReference type="SAM" id="MobiDB-lite"/>
    </source>
</evidence>
<sequence>MAKTQISERAAALAALKKDKPAIEVLKREFLRGHGGEPCRAKAQAAAKGKASQPKGKAQTKAKAKGQAKAKAKTQGRAKVKPTADDDQSSEDDNGDDDDAKKKAGSDGPEEDGGENEEGEQEEDEEEEKAEDEAEDQESQDADAGAGEKDGPTAKKPAASEEVMKRPAAASHADALPPKQSKQEMEAAPETPKSKGIEMTEVTASIVRTAPIKSDAVIVNALAEDTASQRVVDELKHDPTKGQSSFFDEECLPGATNNAEPNEMLAMDRSTTPFESPVFRDMLTQKGFSDNSEMAELSKDIDPDGHLKDPEERGVGVLAGAAPAAGDDSKDGPRRRKAGKLTVDAEAKFWHDAADRGRNAPTDTRLSAVAGRWERACQEDPSLKEECDQISGESVRSRKHTFRQ</sequence>
<comment type="caution">
    <text evidence="2">The sequence shown here is derived from an EMBL/GenBank/DDBJ whole genome shotgun (WGS) entry which is preliminary data.</text>
</comment>
<feature type="region of interest" description="Disordered" evidence="1">
    <location>
        <begin position="32"/>
        <end position="199"/>
    </location>
</feature>
<feature type="non-terminal residue" evidence="2">
    <location>
        <position position="404"/>
    </location>
</feature>
<feature type="compositionally biased region" description="Basic and acidic residues" evidence="1">
    <location>
        <begin position="298"/>
        <end position="314"/>
    </location>
</feature>
<name>A0ABN9PPD4_9DINO</name>
<dbReference type="EMBL" id="CAUYUJ010001014">
    <property type="protein sequence ID" value="CAK0793678.1"/>
    <property type="molecule type" value="Genomic_DNA"/>
</dbReference>
<proteinExistence type="predicted"/>
<feature type="compositionally biased region" description="Basic and acidic residues" evidence="1">
    <location>
        <begin position="146"/>
        <end position="165"/>
    </location>
</feature>
<feature type="compositionally biased region" description="Acidic residues" evidence="1">
    <location>
        <begin position="85"/>
        <end position="98"/>
    </location>
</feature>